<protein>
    <submittedName>
        <fullName evidence="2">Uncharacterized protein</fullName>
    </submittedName>
</protein>
<evidence type="ECO:0000313" key="2">
    <source>
        <dbReference type="EMBL" id="VEL38233.1"/>
    </source>
</evidence>
<comment type="caution">
    <text evidence="2">The sequence shown here is derived from an EMBL/GenBank/DDBJ whole genome shotgun (WGS) entry which is preliminary data.</text>
</comment>
<feature type="compositionally biased region" description="Polar residues" evidence="1">
    <location>
        <begin position="47"/>
        <end position="68"/>
    </location>
</feature>
<dbReference type="EMBL" id="CAAALY010257309">
    <property type="protein sequence ID" value="VEL38233.1"/>
    <property type="molecule type" value="Genomic_DNA"/>
</dbReference>
<feature type="region of interest" description="Disordered" evidence="1">
    <location>
        <begin position="1"/>
        <end position="68"/>
    </location>
</feature>
<name>A0A448XJK6_9PLAT</name>
<keyword evidence="3" id="KW-1185">Reference proteome</keyword>
<feature type="compositionally biased region" description="Polar residues" evidence="1">
    <location>
        <begin position="25"/>
        <end position="37"/>
    </location>
</feature>
<sequence length="68" mass="6991">MSILRPRQVKVSGGNGLIGSEDVASKNNSVYNPSTGGSHPPDPPTDGITSTVPELRRLTTTSSGLDVA</sequence>
<dbReference type="Proteomes" id="UP000784294">
    <property type="component" value="Unassembled WGS sequence"/>
</dbReference>
<dbReference type="AlphaFoldDB" id="A0A448XJK6"/>
<organism evidence="2 3">
    <name type="scientific">Protopolystoma xenopodis</name>
    <dbReference type="NCBI Taxonomy" id="117903"/>
    <lineage>
        <taxon>Eukaryota</taxon>
        <taxon>Metazoa</taxon>
        <taxon>Spiralia</taxon>
        <taxon>Lophotrochozoa</taxon>
        <taxon>Platyhelminthes</taxon>
        <taxon>Monogenea</taxon>
        <taxon>Polyopisthocotylea</taxon>
        <taxon>Polystomatidea</taxon>
        <taxon>Polystomatidae</taxon>
        <taxon>Protopolystoma</taxon>
    </lineage>
</organism>
<evidence type="ECO:0000313" key="3">
    <source>
        <dbReference type="Proteomes" id="UP000784294"/>
    </source>
</evidence>
<gene>
    <name evidence="2" type="ORF">PXEA_LOCUS31673</name>
</gene>
<evidence type="ECO:0000256" key="1">
    <source>
        <dbReference type="SAM" id="MobiDB-lite"/>
    </source>
</evidence>
<accession>A0A448XJK6</accession>
<reference evidence="2" key="1">
    <citation type="submission" date="2018-11" db="EMBL/GenBank/DDBJ databases">
        <authorList>
            <consortium name="Pathogen Informatics"/>
        </authorList>
    </citation>
    <scope>NUCLEOTIDE SEQUENCE</scope>
</reference>
<proteinExistence type="predicted"/>